<dbReference type="RefSeq" id="WP_324668126.1">
    <property type="nucleotide sequence ID" value="NZ_CP141614.1"/>
</dbReference>
<sequence>MVRRCAIGVDIGGTKVAAGVVTADGAVRRVVQRPTPVQQGVEAIGQQAAELAREASLRAAQEGYAPVGVGLAVAGQVDVRQQRIVGATRRFEGWERVPLKAVVERVTGLPATMDNDAKAAARAELRWGAARGARFAIVVTLGTGVGGALVVEGRVVDGARGLAGHIGHIPVQDDGPTCACGRTGCVELYAAAPGIVSVAAEAAGPAVVLHDAGDVWRAAEEGQPWAQLALGRAAESLGMALAGLVHALDPEVIVIGGGLSAWGESWRSRIERAVGARVMPAFSGRFEVRLAAYGPQAGIAGAGALVLEQVEGGDRHAPAAGGTIREP</sequence>
<evidence type="ECO:0000313" key="3">
    <source>
        <dbReference type="Proteomes" id="UP001333102"/>
    </source>
</evidence>
<dbReference type="Proteomes" id="UP001333102">
    <property type="component" value="Chromosome"/>
</dbReference>
<dbReference type="Pfam" id="PF00480">
    <property type="entry name" value="ROK"/>
    <property type="match status" value="1"/>
</dbReference>
<dbReference type="PROSITE" id="PS01125">
    <property type="entry name" value="ROK"/>
    <property type="match status" value="1"/>
</dbReference>
<evidence type="ECO:0000313" key="2">
    <source>
        <dbReference type="EMBL" id="WRP13867.1"/>
    </source>
</evidence>
<accession>A0ABZ1BP22</accession>
<dbReference type="InterPro" id="IPR000600">
    <property type="entry name" value="ROK"/>
</dbReference>
<dbReference type="InterPro" id="IPR049874">
    <property type="entry name" value="ROK_cs"/>
</dbReference>
<gene>
    <name evidence="2" type="ORF">VLY81_10545</name>
</gene>
<reference evidence="3" key="1">
    <citation type="submission" date="2023-12" db="EMBL/GenBank/DDBJ databases">
        <title>Novel isolates from deep terrestrial aquifers shed light on the physiology and ecology of the class Limnochordia.</title>
        <authorList>
            <person name="Karnachuk O.V."/>
            <person name="Lukina A.P."/>
            <person name="Avakyan M.R."/>
            <person name="Kadnikov V."/>
            <person name="Begmatov S."/>
            <person name="Beletsky A.V."/>
            <person name="Mardanov A.V."/>
            <person name="Ravin N.V."/>
        </authorList>
    </citation>
    <scope>NUCLEOTIDE SEQUENCE [LARGE SCALE GENOMIC DNA]</scope>
    <source>
        <strain evidence="3">LN</strain>
    </source>
</reference>
<organism evidence="2 3">
    <name type="scientific">Geochorda subterranea</name>
    <dbReference type="NCBI Taxonomy" id="3109564"/>
    <lineage>
        <taxon>Bacteria</taxon>
        <taxon>Bacillati</taxon>
        <taxon>Bacillota</taxon>
        <taxon>Limnochordia</taxon>
        <taxon>Limnochordales</taxon>
        <taxon>Geochordaceae</taxon>
        <taxon>Geochorda</taxon>
    </lineage>
</organism>
<dbReference type="PANTHER" id="PTHR18964">
    <property type="entry name" value="ROK (REPRESSOR, ORF, KINASE) FAMILY"/>
    <property type="match status" value="1"/>
</dbReference>
<dbReference type="PANTHER" id="PTHR18964:SF169">
    <property type="entry name" value="N-ACETYLMANNOSAMINE KINASE"/>
    <property type="match status" value="1"/>
</dbReference>
<dbReference type="Gene3D" id="3.30.420.40">
    <property type="match status" value="2"/>
</dbReference>
<dbReference type="InterPro" id="IPR043129">
    <property type="entry name" value="ATPase_NBD"/>
</dbReference>
<dbReference type="EMBL" id="CP141614">
    <property type="protein sequence ID" value="WRP13867.1"/>
    <property type="molecule type" value="Genomic_DNA"/>
</dbReference>
<dbReference type="SUPFAM" id="SSF53067">
    <property type="entry name" value="Actin-like ATPase domain"/>
    <property type="match status" value="1"/>
</dbReference>
<proteinExistence type="inferred from homology"/>
<protein>
    <submittedName>
        <fullName evidence="2">ROK family protein</fullName>
    </submittedName>
</protein>
<name>A0ABZ1BP22_9FIRM</name>
<evidence type="ECO:0000256" key="1">
    <source>
        <dbReference type="ARBA" id="ARBA00006479"/>
    </source>
</evidence>
<comment type="similarity">
    <text evidence="1">Belongs to the ROK (NagC/XylR) family.</text>
</comment>
<keyword evidence="3" id="KW-1185">Reference proteome</keyword>